<keyword evidence="5" id="KW-1185">Reference proteome</keyword>
<organism evidence="4 5">
    <name type="scientific">Raineyella fluvialis</name>
    <dbReference type="NCBI Taxonomy" id="2662261"/>
    <lineage>
        <taxon>Bacteria</taxon>
        <taxon>Bacillati</taxon>
        <taxon>Actinomycetota</taxon>
        <taxon>Actinomycetes</taxon>
        <taxon>Propionibacteriales</taxon>
        <taxon>Propionibacteriaceae</taxon>
        <taxon>Raineyella</taxon>
    </lineage>
</organism>
<reference evidence="4 5" key="1">
    <citation type="submission" date="2019-10" db="EMBL/GenBank/DDBJ databases">
        <title>Genomic analysis of Raineyella sp. CBA3103.</title>
        <authorList>
            <person name="Roh S.W."/>
        </authorList>
    </citation>
    <scope>NUCLEOTIDE SEQUENCE [LARGE SCALE GENOMIC DNA]</scope>
    <source>
        <strain evidence="4 5">CBA3103</strain>
    </source>
</reference>
<dbReference type="KEGG" id="rain:Rai3103_02820"/>
<dbReference type="EMBL" id="CP045725">
    <property type="protein sequence ID" value="QGF22785.1"/>
    <property type="molecule type" value="Genomic_DNA"/>
</dbReference>
<feature type="region of interest" description="Disordered" evidence="2">
    <location>
        <begin position="127"/>
        <end position="190"/>
    </location>
</feature>
<proteinExistence type="inferred from homology"/>
<dbReference type="Pfam" id="PF00329">
    <property type="entry name" value="Complex1_30kDa"/>
    <property type="match status" value="1"/>
</dbReference>
<dbReference type="AlphaFoldDB" id="A0A5Q2FDI9"/>
<accession>A0A5Q2FDI9</accession>
<dbReference type="PANTHER" id="PTHR10884">
    <property type="entry name" value="NADH DEHYDROGENASE UBIQUINONE IRON-SULFUR PROTEIN 3"/>
    <property type="match status" value="1"/>
</dbReference>
<evidence type="ECO:0000256" key="1">
    <source>
        <dbReference type="ARBA" id="ARBA00007569"/>
    </source>
</evidence>
<sequence>MSDEVTRSVEAAAWVAAVSAARDEGFDRFDWLDATDDIGRTDTVSVVCQLRARDGAPVRLRTRVPRRGGVLASLAGVFPGAAWCEREAGEGYAVDFGGGDGRRLLLGPDAPEAPLLKDHPLAARAAVPWPGADEPEEGARARRRMVPPGVPDPAIWGERDPSDGQADPEDVATSTSGGRVRRSRDRGAGR</sequence>
<dbReference type="Gene3D" id="3.30.460.80">
    <property type="entry name" value="NADH:ubiquinone oxidoreductase, 30kDa subunit"/>
    <property type="match status" value="1"/>
</dbReference>
<evidence type="ECO:0000313" key="5">
    <source>
        <dbReference type="Proteomes" id="UP000386847"/>
    </source>
</evidence>
<evidence type="ECO:0000256" key="2">
    <source>
        <dbReference type="SAM" id="MobiDB-lite"/>
    </source>
</evidence>
<dbReference type="Proteomes" id="UP000386847">
    <property type="component" value="Chromosome"/>
</dbReference>
<dbReference type="InterPro" id="IPR001268">
    <property type="entry name" value="NADH_UbQ_OxRdtase_30kDa_su"/>
</dbReference>
<dbReference type="InterPro" id="IPR037232">
    <property type="entry name" value="NADH_quin_OxRdtase_su_C/D-like"/>
</dbReference>
<dbReference type="PANTHER" id="PTHR10884:SF14">
    <property type="entry name" value="NADH DEHYDROGENASE [UBIQUINONE] IRON-SULFUR PROTEIN 3, MITOCHONDRIAL"/>
    <property type="match status" value="1"/>
</dbReference>
<dbReference type="RefSeq" id="WP_153571312.1">
    <property type="nucleotide sequence ID" value="NZ_CP045725.1"/>
</dbReference>
<gene>
    <name evidence="4" type="ORF">Rai3103_02820</name>
</gene>
<name>A0A5Q2FDI9_9ACTN</name>
<evidence type="ECO:0000259" key="3">
    <source>
        <dbReference type="Pfam" id="PF00329"/>
    </source>
</evidence>
<evidence type="ECO:0000313" key="4">
    <source>
        <dbReference type="EMBL" id="QGF22785.1"/>
    </source>
</evidence>
<protein>
    <submittedName>
        <fullName evidence="4">NADH-quinone oxidoreductase subunit C</fullName>
    </submittedName>
</protein>
<dbReference type="SUPFAM" id="SSF143243">
    <property type="entry name" value="Nqo5-like"/>
    <property type="match status" value="1"/>
</dbReference>
<feature type="domain" description="NADH:ubiquinone oxidoreductase 30kDa subunit" evidence="3">
    <location>
        <begin position="9"/>
        <end position="123"/>
    </location>
</feature>
<dbReference type="GO" id="GO:0008137">
    <property type="term" value="F:NADH dehydrogenase (ubiquinone) activity"/>
    <property type="evidence" value="ECO:0007669"/>
    <property type="project" value="InterPro"/>
</dbReference>
<comment type="similarity">
    <text evidence="1">Belongs to the complex I 30 kDa subunit family.</text>
</comment>